<keyword evidence="9" id="KW-0378">Hydrolase</keyword>
<evidence type="ECO:0000256" key="5">
    <source>
        <dbReference type="ARBA" id="ARBA00012163"/>
    </source>
</evidence>
<dbReference type="Gene3D" id="3.40.50.1010">
    <property type="entry name" value="5'-nuclease"/>
    <property type="match status" value="1"/>
</dbReference>
<dbReference type="Gene3D" id="2.40.50.700">
    <property type="match status" value="1"/>
</dbReference>
<sequence length="1036" mass="118203">MQKLDKLIHLKRNSKNVKIVCEHYLRNDIPCKNVLCNSCEKVPGKMLTIECTHYIVPDCEVTQVYLEILELKPLTGVLFMQTVLNYIQQLGNKKQYEKLKLLFKDIDKGCILFNNEHHEGCYIKRSIDTNIEMWRMLNIYNAAKWYHNHLNGAVSVIILTENKQFLKTYGSETPGVFIMTTEDYLKGFWPNFTEALDLYESLTSLVGSETNIGTAIVKDYCEYYPRHVLEAGIKSGRFVSSYLRVNKHNPIQEAFVSLLDSKENSQSSDILIPGTALRNRAVDGDLVVVELLPREKWQAKVTSITLNEDKTILEKESKTMVTGCVVGILQRNFRDYVVSIPESDILSSFTGGRLLTVPWDIRIPKIRICTHQVNKLKDKRFVVRIDSWDVSSLYPNGHFVKVLGNIGDVEAEIATILVEHGFLLAPFSDQIMKEMPNNTNDDPWKITEHELLIRRDLRDSHLVFSIDPKDCEDVDDTLSVRVLDSEIIELGVHIADVSHFVKASSFTDIEAQSRSTTVYLADRRYDMLPSILSADLCSLISGVDRYAVSVIWKLNKCFEVIDVWYGRSIIRSKYKLYYEAAQTIIDDQLLLEELPNIIPEFKNIDSVKLKNCYYELQKSLCLLMKIARNLKMKRSTKGAVDLESSEIQITVNNAKQVNGLEQKKKLEIHEVIAECMIFANHWVAKKLLNSFKSNSLLRCHPPPYQEYFGSLKDFAKAAGFELDTSSNKSLANSLDVCTMKDPNINKVFRMLATQAMNVASYFSTGSLAAEKYYHYGLALDVYTHFTSPIRRYADVLVHRLLLASVNESSSDQILLGNKDLQSICDYMNIKHREADHAQKASLQFFLSQYFKSNQSDDNICLADALVYNLRSNGVLVFVPRYGIKGVVLLRNKVGDVAYEDSLSGCIVYKPGSLSTSGNRITIRCNNSSRDVTLFSYLKIRICVNSSKVHLEALNFELLSFSSNVKFEIDTTKVERADIIKDVKDFEAVKNESILLQKNNLNEHLKKTYGQTHKSVSLYEMFRSFKQISLCERTLAV</sequence>
<evidence type="ECO:0000256" key="9">
    <source>
        <dbReference type="ARBA" id="ARBA00022801"/>
    </source>
</evidence>
<dbReference type="Pfam" id="PF00773">
    <property type="entry name" value="RNB"/>
    <property type="match status" value="1"/>
</dbReference>
<comment type="similarity">
    <text evidence="4 14">Belongs to the RNR ribonuclease family.</text>
</comment>
<feature type="domain" description="RNB" evidence="15">
    <location>
        <begin position="454"/>
        <end position="807"/>
    </location>
</feature>
<dbReference type="InterPro" id="IPR012340">
    <property type="entry name" value="NA-bd_OB-fold"/>
</dbReference>
<dbReference type="Pfam" id="PF17849">
    <property type="entry name" value="OB_Dis3"/>
    <property type="match status" value="1"/>
</dbReference>
<dbReference type="PANTHER" id="PTHR23355">
    <property type="entry name" value="RIBONUCLEASE"/>
    <property type="match status" value="1"/>
</dbReference>
<keyword evidence="11" id="KW-0269">Exonuclease</keyword>
<keyword evidence="7" id="KW-0963">Cytoplasm</keyword>
<evidence type="ECO:0000256" key="3">
    <source>
        <dbReference type="ARBA" id="ARBA00004496"/>
    </source>
</evidence>
<proteinExistence type="inferred from homology"/>
<accession>A0ABM4DE52</accession>
<dbReference type="EC" id="3.1.13.1" evidence="5"/>
<evidence type="ECO:0000256" key="13">
    <source>
        <dbReference type="ARBA" id="ARBA00022884"/>
    </source>
</evidence>
<comment type="subcellular location">
    <subcellularLocation>
        <location evidence="3">Cytoplasm</location>
    </subcellularLocation>
</comment>
<dbReference type="Gene3D" id="2.40.50.690">
    <property type="match status" value="1"/>
</dbReference>
<evidence type="ECO:0000256" key="2">
    <source>
        <dbReference type="ARBA" id="ARBA00001946"/>
    </source>
</evidence>
<protein>
    <recommendedName>
        <fullName evidence="6">DIS3-like exonuclease 1</fullName>
        <ecNumber evidence="5">3.1.13.1</ecNumber>
    </recommendedName>
</protein>
<dbReference type="InterPro" id="IPR001900">
    <property type="entry name" value="RNase_II/R"/>
</dbReference>
<evidence type="ECO:0000256" key="8">
    <source>
        <dbReference type="ARBA" id="ARBA00022722"/>
    </source>
</evidence>
<dbReference type="InterPro" id="IPR041505">
    <property type="entry name" value="Dis3_CSD2"/>
</dbReference>
<dbReference type="PANTHER" id="PTHR23355:SF30">
    <property type="entry name" value="DIS3-LIKE EXONUCLEASE 1"/>
    <property type="match status" value="1"/>
</dbReference>
<evidence type="ECO:0000256" key="14">
    <source>
        <dbReference type="RuleBase" id="RU003901"/>
    </source>
</evidence>
<dbReference type="InterPro" id="IPR033770">
    <property type="entry name" value="RRP44_S1"/>
</dbReference>
<dbReference type="InterPro" id="IPR050180">
    <property type="entry name" value="RNR_Ribonuclease"/>
</dbReference>
<evidence type="ECO:0000256" key="11">
    <source>
        <dbReference type="ARBA" id="ARBA00022839"/>
    </source>
</evidence>
<keyword evidence="16" id="KW-1185">Reference proteome</keyword>
<comment type="catalytic activity">
    <reaction evidence="1">
        <text>Exonucleolytic cleavage in the 3'- to 5'-direction to yield nucleoside 5'-phosphates.</text>
        <dbReference type="EC" id="3.1.13.1"/>
    </reaction>
</comment>
<keyword evidence="10" id="KW-0271">Exosome</keyword>
<name>A0ABM4DE52_HYDVU</name>
<evidence type="ECO:0000256" key="1">
    <source>
        <dbReference type="ARBA" id="ARBA00001849"/>
    </source>
</evidence>
<evidence type="ECO:0000259" key="15">
    <source>
        <dbReference type="SMART" id="SM00955"/>
    </source>
</evidence>
<dbReference type="SUPFAM" id="SSF50249">
    <property type="entry name" value="Nucleic acid-binding proteins"/>
    <property type="match status" value="3"/>
</dbReference>
<evidence type="ECO:0000313" key="17">
    <source>
        <dbReference type="RefSeq" id="XP_065672689.1"/>
    </source>
</evidence>
<dbReference type="PROSITE" id="PS01175">
    <property type="entry name" value="RIBONUCLEASE_II"/>
    <property type="match status" value="1"/>
</dbReference>
<dbReference type="Pfam" id="PF17215">
    <property type="entry name" value="Rrp44_S1"/>
    <property type="match status" value="1"/>
</dbReference>
<evidence type="ECO:0000313" key="16">
    <source>
        <dbReference type="Proteomes" id="UP001652625"/>
    </source>
</evidence>
<dbReference type="Gene3D" id="2.40.50.140">
    <property type="entry name" value="Nucleic acid-binding proteins"/>
    <property type="match status" value="1"/>
</dbReference>
<evidence type="ECO:0000256" key="12">
    <source>
        <dbReference type="ARBA" id="ARBA00022842"/>
    </source>
</evidence>
<dbReference type="Proteomes" id="UP001652625">
    <property type="component" value="Chromosome 13"/>
</dbReference>
<keyword evidence="8" id="KW-0540">Nuclease</keyword>
<organism evidence="16 17">
    <name type="scientific">Hydra vulgaris</name>
    <name type="common">Hydra</name>
    <name type="synonym">Hydra attenuata</name>
    <dbReference type="NCBI Taxonomy" id="6087"/>
    <lineage>
        <taxon>Eukaryota</taxon>
        <taxon>Metazoa</taxon>
        <taxon>Cnidaria</taxon>
        <taxon>Hydrozoa</taxon>
        <taxon>Hydroidolina</taxon>
        <taxon>Anthoathecata</taxon>
        <taxon>Aplanulata</taxon>
        <taxon>Hydridae</taxon>
        <taxon>Hydra</taxon>
    </lineage>
</organism>
<evidence type="ECO:0000256" key="7">
    <source>
        <dbReference type="ARBA" id="ARBA00022490"/>
    </source>
</evidence>
<dbReference type="CDD" id="cd09862">
    <property type="entry name" value="PIN_Rrp44-like"/>
    <property type="match status" value="1"/>
</dbReference>
<comment type="cofactor">
    <cofactor evidence="2">
        <name>Mg(2+)</name>
        <dbReference type="ChEBI" id="CHEBI:18420"/>
    </cofactor>
</comment>
<dbReference type="SMART" id="SM00955">
    <property type="entry name" value="RNB"/>
    <property type="match status" value="1"/>
</dbReference>
<keyword evidence="13" id="KW-0694">RNA-binding</keyword>
<evidence type="ECO:0000256" key="6">
    <source>
        <dbReference type="ARBA" id="ARBA00016366"/>
    </source>
</evidence>
<evidence type="ECO:0000256" key="10">
    <source>
        <dbReference type="ARBA" id="ARBA00022835"/>
    </source>
</evidence>
<dbReference type="InterPro" id="IPR022966">
    <property type="entry name" value="RNase_II/R_CS"/>
</dbReference>
<evidence type="ECO:0000256" key="4">
    <source>
        <dbReference type="ARBA" id="ARBA00005785"/>
    </source>
</evidence>
<dbReference type="InterPro" id="IPR033771">
    <property type="entry name" value="Rrp44_CSD1"/>
</dbReference>
<dbReference type="GeneID" id="100204348"/>
<reference evidence="17" key="1">
    <citation type="submission" date="2025-08" db="UniProtKB">
        <authorList>
            <consortium name="RefSeq"/>
        </authorList>
    </citation>
    <scope>IDENTIFICATION</scope>
</reference>
<dbReference type="RefSeq" id="XP_065672689.1">
    <property type="nucleotide sequence ID" value="XM_065816617.1"/>
</dbReference>
<gene>
    <name evidence="17" type="primary">LOC100204348</name>
</gene>
<dbReference type="Pfam" id="PF17216">
    <property type="entry name" value="Rrp44_CSD1"/>
    <property type="match status" value="1"/>
</dbReference>
<keyword evidence="12" id="KW-0460">Magnesium</keyword>